<sequence length="71" mass="8375">MFFYDLSRLWLKILRWAAPAGGSIPLCKLTVPHRKRENFRAGGKNVIKYSPFRRGCTYKSVEFYGKVYQTR</sequence>
<dbReference type="AlphaFoldDB" id="D1PQX5"/>
<name>D1PQX5_9FIRM</name>
<evidence type="ECO:0000313" key="2">
    <source>
        <dbReference type="Proteomes" id="UP000003438"/>
    </source>
</evidence>
<gene>
    <name evidence="1" type="ORF">SUBVAR_06802</name>
</gene>
<reference evidence="1" key="1">
    <citation type="submission" date="2009-12" db="EMBL/GenBank/DDBJ databases">
        <authorList>
            <person name="Weinstock G."/>
            <person name="Sodergren E."/>
            <person name="Clifton S."/>
            <person name="Fulton L."/>
            <person name="Fulton B."/>
            <person name="Courtney L."/>
            <person name="Fronick C."/>
            <person name="Harrison M."/>
            <person name="Strong C."/>
            <person name="Farmer C."/>
            <person name="Delahaunty K."/>
            <person name="Markovic C."/>
            <person name="Hall O."/>
            <person name="Minx P."/>
            <person name="Tomlinson C."/>
            <person name="Mitreva M."/>
            <person name="Nelson J."/>
            <person name="Hou S."/>
            <person name="Wollam A."/>
            <person name="Pepin K.H."/>
            <person name="Johnson M."/>
            <person name="Bhonagiri V."/>
            <person name="Nash W.E."/>
            <person name="Warren W."/>
            <person name="Chinwalla A."/>
            <person name="Mardis E.R."/>
            <person name="Wilson R.K."/>
        </authorList>
    </citation>
    <scope>NUCLEOTIDE SEQUENCE [LARGE SCALE GENOMIC DNA]</scope>
    <source>
        <strain evidence="1">DSM 15176</strain>
    </source>
</reference>
<dbReference type="HOGENOM" id="CLU_2738517_0_0_9"/>
<protein>
    <submittedName>
        <fullName evidence="1">Uncharacterized protein</fullName>
    </submittedName>
</protein>
<keyword evidence="2" id="KW-1185">Reference proteome</keyword>
<dbReference type="EMBL" id="ACBY02000054">
    <property type="protein sequence ID" value="EFB74822.1"/>
    <property type="molecule type" value="Genomic_DNA"/>
</dbReference>
<organism evidence="1 2">
    <name type="scientific">Subdoligranulum variabile DSM 15176</name>
    <dbReference type="NCBI Taxonomy" id="411471"/>
    <lineage>
        <taxon>Bacteria</taxon>
        <taxon>Bacillati</taxon>
        <taxon>Bacillota</taxon>
        <taxon>Clostridia</taxon>
        <taxon>Eubacteriales</taxon>
        <taxon>Oscillospiraceae</taxon>
        <taxon>Subdoligranulum</taxon>
    </lineage>
</organism>
<evidence type="ECO:0000313" key="1">
    <source>
        <dbReference type="EMBL" id="EFB74822.1"/>
    </source>
</evidence>
<comment type="caution">
    <text evidence="1">The sequence shown here is derived from an EMBL/GenBank/DDBJ whole genome shotgun (WGS) entry which is preliminary data.</text>
</comment>
<proteinExistence type="predicted"/>
<dbReference type="Proteomes" id="UP000003438">
    <property type="component" value="Unassembled WGS sequence"/>
</dbReference>
<accession>D1PQX5</accession>